<dbReference type="AlphaFoldDB" id="A0A7Z1SEX5"/>
<dbReference type="PANTHER" id="PTHR11113">
    <property type="entry name" value="N-ACETYLGLUCOSAMINE-6-PHOSPHATE DEACETYLASE"/>
    <property type="match status" value="1"/>
</dbReference>
<organism evidence="3 4">
    <name type="scientific">Staphylococcus haemolyticus</name>
    <dbReference type="NCBI Taxonomy" id="1283"/>
    <lineage>
        <taxon>Bacteria</taxon>
        <taxon>Bacillati</taxon>
        <taxon>Bacillota</taxon>
        <taxon>Bacilli</taxon>
        <taxon>Bacillales</taxon>
        <taxon>Staphylococcaceae</taxon>
        <taxon>Staphylococcus</taxon>
    </lineage>
</organism>
<comment type="similarity">
    <text evidence="1">Belongs to the metallo-dependent hydrolases superfamily. NagA family.</text>
</comment>
<dbReference type="InterPro" id="IPR011059">
    <property type="entry name" value="Metal-dep_hydrolase_composite"/>
</dbReference>
<protein>
    <submittedName>
        <fullName evidence="3">N-acetylglucosamine-6-phosphate deacetylase</fullName>
    </submittedName>
</protein>
<accession>A0A7Z1SEX5</accession>
<dbReference type="Proteomes" id="UP000238153">
    <property type="component" value="Unassembled WGS sequence"/>
</dbReference>
<reference evidence="3 4" key="1">
    <citation type="submission" date="2017-11" db="EMBL/GenBank/DDBJ databases">
        <authorList>
            <person name="Founou R.C."/>
            <person name="Founou L."/>
            <person name="Allam M."/>
            <person name="Ismail A."/>
            <person name="Essack S.Y."/>
        </authorList>
    </citation>
    <scope>NUCLEOTIDE SEQUENCE [LARGE SCALE GENOMIC DNA]</scope>
    <source>
        <strain evidence="3 4">G811N2B1</strain>
    </source>
</reference>
<dbReference type="InterPro" id="IPR032466">
    <property type="entry name" value="Metal_Hydrolase"/>
</dbReference>
<dbReference type="PANTHER" id="PTHR11113:SF14">
    <property type="entry name" value="N-ACETYLGLUCOSAMINE-6-PHOSPHATE DEACETYLASE"/>
    <property type="match status" value="1"/>
</dbReference>
<proteinExistence type="inferred from homology"/>
<dbReference type="Gene3D" id="3.20.20.140">
    <property type="entry name" value="Metal-dependent hydrolases"/>
    <property type="match status" value="1"/>
</dbReference>
<dbReference type="GO" id="GO:0006046">
    <property type="term" value="P:N-acetylglucosamine catabolic process"/>
    <property type="evidence" value="ECO:0007669"/>
    <property type="project" value="TreeGrafter"/>
</dbReference>
<evidence type="ECO:0000256" key="2">
    <source>
        <dbReference type="ARBA" id="ARBA00022801"/>
    </source>
</evidence>
<comment type="caution">
    <text evidence="3">The sequence shown here is derived from an EMBL/GenBank/DDBJ whole genome shotgun (WGS) entry which is preliminary data.</text>
</comment>
<evidence type="ECO:0000256" key="1">
    <source>
        <dbReference type="ARBA" id="ARBA00010716"/>
    </source>
</evidence>
<keyword evidence="2" id="KW-0378">Hydrolase</keyword>
<evidence type="ECO:0000313" key="3">
    <source>
        <dbReference type="EMBL" id="PPJ78007.1"/>
    </source>
</evidence>
<evidence type="ECO:0000313" key="4">
    <source>
        <dbReference type="Proteomes" id="UP000238153"/>
    </source>
</evidence>
<gene>
    <name evidence="3" type="ORF">CV019_01050</name>
</gene>
<name>A0A7Z1SEX5_STAHA</name>
<dbReference type="EMBL" id="PGWX01000107">
    <property type="protein sequence ID" value="PPJ78007.1"/>
    <property type="molecule type" value="Genomic_DNA"/>
</dbReference>
<dbReference type="SUPFAM" id="SSF51556">
    <property type="entry name" value="Metallo-dependent hydrolases"/>
    <property type="match status" value="1"/>
</dbReference>
<sequence length="77" mass="8509">LAGSTNHLNNMVRNLVEKALLPEVIAINSVTKNPARLLNVNESMGEIKLGLLGNFTLIDEKYEVLETLVNGETVYKK</sequence>
<feature type="non-terminal residue" evidence="3">
    <location>
        <position position="1"/>
    </location>
</feature>
<dbReference type="GO" id="GO:0008448">
    <property type="term" value="F:N-acetylglucosamine-6-phosphate deacetylase activity"/>
    <property type="evidence" value="ECO:0007669"/>
    <property type="project" value="TreeGrafter"/>
</dbReference>
<dbReference type="Gene3D" id="2.30.40.10">
    <property type="entry name" value="Urease, subunit C, domain 1"/>
    <property type="match status" value="1"/>
</dbReference>